<dbReference type="PANTHER" id="PTHR30327">
    <property type="entry name" value="UNCHARACTERIZED PROTEIN YQGE"/>
    <property type="match status" value="1"/>
</dbReference>
<dbReference type="GO" id="GO:0005829">
    <property type="term" value="C:cytosol"/>
    <property type="evidence" value="ECO:0007669"/>
    <property type="project" value="TreeGrafter"/>
</dbReference>
<dbReference type="EMBL" id="JACIDJ010000001">
    <property type="protein sequence ID" value="MBB3897150.1"/>
    <property type="molecule type" value="Genomic_DNA"/>
</dbReference>
<dbReference type="PANTHER" id="PTHR30327:SF1">
    <property type="entry name" value="UPF0301 PROTEIN YQGE"/>
    <property type="match status" value="1"/>
</dbReference>
<dbReference type="AlphaFoldDB" id="A0A840AAB6"/>
<dbReference type="Pfam" id="PF02622">
    <property type="entry name" value="DUF179"/>
    <property type="match status" value="1"/>
</dbReference>
<name>A0A840AAB6_9PROT</name>
<evidence type="ECO:0000313" key="4">
    <source>
        <dbReference type="Proteomes" id="UP000553193"/>
    </source>
</evidence>
<sequence length="198" mass="21187">MAQQDSLDPLDPVGGDTLSGQLLIAMPSMRDSRFARSVICICAHSPEGAMGLVLNRPIQKLSFDALLRQVGVEAVPPQRDIRLLNGGPVDEGRGFVLHTNEWREEGSLPVEGGFAITANVDILKAIAEGSGPRQCVLALGYAGWGPGQLDAEIAENAWLIAPPDEALLFDTELKTKWDRAMSKLRVDPSRIVGAAGHA</sequence>
<dbReference type="HAMAP" id="MF_00758">
    <property type="entry name" value="UPF0301"/>
    <property type="match status" value="1"/>
</dbReference>
<evidence type="ECO:0000256" key="1">
    <source>
        <dbReference type="ARBA" id="ARBA00009600"/>
    </source>
</evidence>
<keyword evidence="4" id="KW-1185">Reference proteome</keyword>
<dbReference type="Gene3D" id="3.40.1740.10">
    <property type="entry name" value="VC0467-like"/>
    <property type="match status" value="1"/>
</dbReference>
<dbReference type="RefSeq" id="WP_184382088.1">
    <property type="nucleotide sequence ID" value="NZ_JACIDJ010000001.1"/>
</dbReference>
<gene>
    <name evidence="3" type="ORF">GGQ83_000576</name>
</gene>
<comment type="similarity">
    <text evidence="1 2">Belongs to the UPF0301 (AlgH) family.</text>
</comment>
<dbReference type="NCBIfam" id="NF001268">
    <property type="entry name" value="PRK00228.1-4"/>
    <property type="match status" value="1"/>
</dbReference>
<dbReference type="SUPFAM" id="SSF143456">
    <property type="entry name" value="VC0467-like"/>
    <property type="match status" value="1"/>
</dbReference>
<reference evidence="3 4" key="1">
    <citation type="submission" date="2020-08" db="EMBL/GenBank/DDBJ databases">
        <title>Genomic Encyclopedia of Type Strains, Phase IV (KMG-IV): sequencing the most valuable type-strain genomes for metagenomic binning, comparative biology and taxonomic classification.</title>
        <authorList>
            <person name="Goeker M."/>
        </authorList>
    </citation>
    <scope>NUCLEOTIDE SEQUENCE [LARGE SCALE GENOMIC DNA]</scope>
    <source>
        <strain evidence="3 4">DSM 19979</strain>
    </source>
</reference>
<proteinExistence type="inferred from homology"/>
<dbReference type="InterPro" id="IPR003774">
    <property type="entry name" value="AlgH-like"/>
</dbReference>
<evidence type="ECO:0000313" key="3">
    <source>
        <dbReference type="EMBL" id="MBB3897150.1"/>
    </source>
</evidence>
<dbReference type="Proteomes" id="UP000553193">
    <property type="component" value="Unassembled WGS sequence"/>
</dbReference>
<accession>A0A840AAB6</accession>
<protein>
    <recommendedName>
        <fullName evidence="2">UPF0301 protein GGQ83_000576</fullName>
    </recommendedName>
</protein>
<organism evidence="3 4">
    <name type="scientific">Roseococcus suduntuyensis</name>
    <dbReference type="NCBI Taxonomy" id="455361"/>
    <lineage>
        <taxon>Bacteria</taxon>
        <taxon>Pseudomonadati</taxon>
        <taxon>Pseudomonadota</taxon>
        <taxon>Alphaproteobacteria</taxon>
        <taxon>Acetobacterales</taxon>
        <taxon>Roseomonadaceae</taxon>
        <taxon>Roseococcus</taxon>
    </lineage>
</organism>
<comment type="caution">
    <text evidence="3">The sequence shown here is derived from an EMBL/GenBank/DDBJ whole genome shotgun (WGS) entry which is preliminary data.</text>
</comment>
<evidence type="ECO:0000256" key="2">
    <source>
        <dbReference type="HAMAP-Rule" id="MF_00758"/>
    </source>
</evidence>